<dbReference type="Pfam" id="PF12733">
    <property type="entry name" value="Cadherin-like"/>
    <property type="match status" value="1"/>
</dbReference>
<name>A0ABS7C9H5_9BACL</name>
<protein>
    <submittedName>
        <fullName evidence="2">DUF5011 domain-containing protein</fullName>
    </submittedName>
</protein>
<keyword evidence="3" id="KW-1185">Reference proteome</keyword>
<dbReference type="Pfam" id="PF16403">
    <property type="entry name" value="Bact_surface_Ig-like"/>
    <property type="match status" value="4"/>
</dbReference>
<dbReference type="InterPro" id="IPR032179">
    <property type="entry name" value="Cry22Aa_Ig-like"/>
</dbReference>
<comment type="caution">
    <text evidence="2">The sequence shown here is derived from an EMBL/GenBank/DDBJ whole genome shotgun (WGS) entry which is preliminary data.</text>
</comment>
<dbReference type="InterPro" id="IPR051465">
    <property type="entry name" value="Cell_Envelope_Struct_Comp"/>
</dbReference>
<feature type="domain" description="SLH" evidence="1">
    <location>
        <begin position="608"/>
        <end position="668"/>
    </location>
</feature>
<dbReference type="PANTHER" id="PTHR43308">
    <property type="entry name" value="OUTER MEMBRANE PROTEIN ALPHA-RELATED"/>
    <property type="match status" value="1"/>
</dbReference>
<gene>
    <name evidence="2" type="ORF">K0U00_25415</name>
</gene>
<evidence type="ECO:0000313" key="2">
    <source>
        <dbReference type="EMBL" id="MBW7457385.1"/>
    </source>
</evidence>
<dbReference type="PROSITE" id="PS51272">
    <property type="entry name" value="SLH"/>
    <property type="match status" value="3"/>
</dbReference>
<dbReference type="Proteomes" id="UP001519887">
    <property type="component" value="Unassembled WGS sequence"/>
</dbReference>
<dbReference type="InterPro" id="IPR013783">
    <property type="entry name" value="Ig-like_fold"/>
</dbReference>
<dbReference type="InterPro" id="IPR025883">
    <property type="entry name" value="Cadherin-like_domain"/>
</dbReference>
<dbReference type="Pfam" id="PF00395">
    <property type="entry name" value="SLH"/>
    <property type="match status" value="3"/>
</dbReference>
<dbReference type="EMBL" id="JAHZIK010000835">
    <property type="protein sequence ID" value="MBW7457385.1"/>
    <property type="molecule type" value="Genomic_DNA"/>
</dbReference>
<feature type="domain" description="SLH" evidence="1">
    <location>
        <begin position="477"/>
        <end position="540"/>
    </location>
</feature>
<dbReference type="PANTHER" id="PTHR43308:SF5">
    <property type="entry name" value="S-LAYER PROTEIN _ PEPTIDOGLYCAN ENDO-BETA-N-ACETYLGLUCOSAMINIDASE"/>
    <property type="match status" value="1"/>
</dbReference>
<feature type="domain" description="SLH" evidence="1">
    <location>
        <begin position="543"/>
        <end position="606"/>
    </location>
</feature>
<reference evidence="2 3" key="1">
    <citation type="submission" date="2021-07" db="EMBL/GenBank/DDBJ databases">
        <title>Paenibacillus radiodurans sp. nov., isolated from the southeastern edge of Tengger Desert.</title>
        <authorList>
            <person name="Zhang G."/>
        </authorList>
    </citation>
    <scope>NUCLEOTIDE SEQUENCE [LARGE SCALE GENOMIC DNA]</scope>
    <source>
        <strain evidence="2 3">CCM 7311</strain>
    </source>
</reference>
<evidence type="ECO:0000259" key="1">
    <source>
        <dbReference type="PROSITE" id="PS51272"/>
    </source>
</evidence>
<accession>A0ABS7C9H5</accession>
<dbReference type="InterPro" id="IPR001119">
    <property type="entry name" value="SLH_dom"/>
</dbReference>
<sequence>WTQSPDVPASGWTSFASGDTLIRNSGDGKWYLHIQAKDLAGNRTDEVSDPFVLDNTPPVLALNGSNPMNVPVGHPYIEPGAIAEDRIDGIIPATAIAKSGRVDTASIGNYQILYEVSDHAGNQASVTRNVNVYDGDAPAVYLKGPNPMEAEAFSTFTDPGAAAVDPQDGALEPIVTGTVNTRQLGTYTLLYSAVDQANNAAPTVTRYVYVKDTAAPVITLEGDSVMVAGVGSTYQDPGARAEDLYEGDLSALISIQGTVDSSRPGTYSLNYNVIDTSNNEALSVRRLVYVIPPPVITLLGQSVIKLKAGETFTEPGAQAADAYYGDISDRITVTGSVNTQAAGTYMLRYNVQDPAGITAAEAIRTVTVENQVYYNYPPSIASGNAALKDISFVVEGKQLLSSPDGMIETTAEQIEIHALPADSGSTISLQGEALTGPITIQLSEGDNVIVISVKAPDGTVQSYTYTIHRTVYKGTNEASCAFTDIHGHWAAVQICEAASAGIVQGDPDLRFHADDAVTRAEFVVMLYRILDDSSSETTAESTAAVFTDSGDIPDWARQAIHYGVSQGIVKGYTDGAFLPNHTISRNELAVLAARTLQLQIDISSRTSFRDDSDIPIWAKPYVLASVRQGLLQGRSSNLFMPTDKTTRAEAVTLLLRMQKVLSALSAAPS</sequence>
<dbReference type="Gene3D" id="2.60.40.10">
    <property type="entry name" value="Immunoglobulins"/>
    <property type="match status" value="4"/>
</dbReference>
<organism evidence="2 3">
    <name type="scientific">Paenibacillus sepulcri</name>
    <dbReference type="NCBI Taxonomy" id="359917"/>
    <lineage>
        <taxon>Bacteria</taxon>
        <taxon>Bacillati</taxon>
        <taxon>Bacillota</taxon>
        <taxon>Bacilli</taxon>
        <taxon>Bacillales</taxon>
        <taxon>Paenibacillaceae</taxon>
        <taxon>Paenibacillus</taxon>
    </lineage>
</organism>
<proteinExistence type="predicted"/>
<feature type="non-terminal residue" evidence="2">
    <location>
        <position position="1"/>
    </location>
</feature>
<evidence type="ECO:0000313" key="3">
    <source>
        <dbReference type="Proteomes" id="UP001519887"/>
    </source>
</evidence>